<dbReference type="Proteomes" id="UP001204144">
    <property type="component" value="Unassembled WGS sequence"/>
</dbReference>
<keyword evidence="12" id="KW-1185">Reference proteome</keyword>
<dbReference type="Gene3D" id="3.40.720.10">
    <property type="entry name" value="Alkaline Phosphatase, subunit A"/>
    <property type="match status" value="1"/>
</dbReference>
<keyword evidence="4 9" id="KW-1133">Transmembrane helix</keyword>
<comment type="caution">
    <text evidence="11">The sequence shown here is derived from an EMBL/GenBank/DDBJ whole genome shotgun (WGS) entry which is preliminary data.</text>
</comment>
<feature type="transmembrane region" description="Helical" evidence="9">
    <location>
        <begin position="16"/>
        <end position="37"/>
    </location>
</feature>
<keyword evidence="2" id="KW-1003">Cell membrane</keyword>
<dbReference type="Pfam" id="PF00884">
    <property type="entry name" value="Sulfatase"/>
    <property type="match status" value="1"/>
</dbReference>
<gene>
    <name evidence="11" type="ORF">EGI31_22750</name>
</gene>
<dbReference type="CDD" id="cd16015">
    <property type="entry name" value="LTA_synthase"/>
    <property type="match status" value="1"/>
</dbReference>
<dbReference type="GO" id="GO:0005886">
    <property type="term" value="C:plasma membrane"/>
    <property type="evidence" value="ECO:0007669"/>
    <property type="project" value="UniProtKB-SubCell"/>
</dbReference>
<feature type="binding site" evidence="8">
    <location>
        <position position="491"/>
    </location>
    <ligand>
        <name>Mn(2+)</name>
        <dbReference type="ChEBI" id="CHEBI:29035"/>
    </ligand>
</feature>
<dbReference type="EMBL" id="RJUF01000192">
    <property type="protein sequence ID" value="MCP9765764.1"/>
    <property type="molecule type" value="Genomic_DNA"/>
</dbReference>
<dbReference type="InterPro" id="IPR017850">
    <property type="entry name" value="Alkaline_phosphatase_core_sf"/>
</dbReference>
<feature type="transmembrane region" description="Helical" evidence="9">
    <location>
        <begin position="57"/>
        <end position="78"/>
    </location>
</feature>
<evidence type="ECO:0000313" key="11">
    <source>
        <dbReference type="EMBL" id="MCP9765764.1"/>
    </source>
</evidence>
<evidence type="ECO:0000256" key="8">
    <source>
        <dbReference type="PIRSR" id="PIRSR005091-3"/>
    </source>
</evidence>
<keyword evidence="7" id="KW-0479">Metal-binding</keyword>
<dbReference type="PANTHER" id="PTHR47371:SF3">
    <property type="entry name" value="PHOSPHOGLYCEROL TRANSFERASE I"/>
    <property type="match status" value="1"/>
</dbReference>
<name>A0AAE3H7W9_9BACT</name>
<feature type="transmembrane region" description="Helical" evidence="9">
    <location>
        <begin position="147"/>
        <end position="167"/>
    </location>
</feature>
<keyword evidence="5 9" id="KW-0472">Membrane</keyword>
<keyword evidence="7" id="KW-0464">Manganese</keyword>
<dbReference type="SUPFAM" id="SSF53649">
    <property type="entry name" value="Alkaline phosphatase-like"/>
    <property type="match status" value="1"/>
</dbReference>
<evidence type="ECO:0000313" key="12">
    <source>
        <dbReference type="Proteomes" id="UP001204144"/>
    </source>
</evidence>
<evidence type="ECO:0000259" key="10">
    <source>
        <dbReference type="Pfam" id="PF00884"/>
    </source>
</evidence>
<evidence type="ECO:0000256" key="2">
    <source>
        <dbReference type="ARBA" id="ARBA00022475"/>
    </source>
</evidence>
<feature type="domain" description="Sulfatase N-terminal" evidence="10">
    <location>
        <begin position="272"/>
        <end position="544"/>
    </location>
</feature>
<evidence type="ECO:0000256" key="6">
    <source>
        <dbReference type="PIRSR" id="PIRSR005091-1"/>
    </source>
</evidence>
<dbReference type="InterPro" id="IPR000917">
    <property type="entry name" value="Sulfatase_N"/>
</dbReference>
<evidence type="ECO:0000256" key="3">
    <source>
        <dbReference type="ARBA" id="ARBA00022692"/>
    </source>
</evidence>
<keyword evidence="3 9" id="KW-0812">Transmembrane</keyword>
<reference evidence="11 12" key="1">
    <citation type="submission" date="2018-11" db="EMBL/GenBank/DDBJ databases">
        <title>Novel bacteria species description.</title>
        <authorList>
            <person name="Han J.-H."/>
        </authorList>
    </citation>
    <scope>NUCLEOTIDE SEQUENCE [LARGE SCALE GENOMIC DNA]</scope>
    <source>
        <strain evidence="11 12">KCTC23259</strain>
    </source>
</reference>
<evidence type="ECO:0000256" key="1">
    <source>
        <dbReference type="ARBA" id="ARBA00004651"/>
    </source>
</evidence>
<evidence type="ECO:0000256" key="9">
    <source>
        <dbReference type="SAM" id="Phobius"/>
    </source>
</evidence>
<feature type="binding site" evidence="8">
    <location>
        <position position="279"/>
    </location>
    <ligand>
        <name>Mn(2+)</name>
        <dbReference type="ChEBI" id="CHEBI:29035"/>
    </ligand>
</feature>
<feature type="binding site" evidence="8">
    <location>
        <position position="492"/>
    </location>
    <ligand>
        <name>Mn(2+)</name>
        <dbReference type="ChEBI" id="CHEBI:29035"/>
    </ligand>
</feature>
<accession>A0AAE3H7W9</accession>
<sequence length="638" mass="73630">MLSLFNRFLKYTPSVLIIKILAVLVLFSLSRIHFYFSNLDFFHNISFQEFTKILQGGVRYDIVSVLYLNLPFILIYIFPGNHLQGKKFRVFTDVLFFMTNAIGLLANCIDGVYYQFNLRRSIYSSLVELQDINNLGVLLLSFFTRYWSVWVVWVFFLVSIWLIIKHIKPSRGFKNKHTQFDFAFISVFFIVAGLRGGDLYHSTRPLGLNHAGEYVKQPHHTALVYNTPFTIFKTLGGGKIKKLTFFQNEIELEKAFNPIHLPDSSNTFRPYNVVVIVIESYSEEASGVVNKDKTTGGFTPFLDSLRQKSFYSEYSLANGKKSIEALPAIWCSLPSFKQPFVLSSFSTNKLNSLPSMLKSKGYHTSFFHGAPNGSMGFQSFANLVGIDHYFGKKEYANESDSDGIWGIWDEPFLQFFGKKLDQFPQPFFSTVFTLSSHDPFKIPRHLEGKFKKGPHPIYETLSYTDYALKRFFESIKNKPWFGNTVFVITADHTSSHATIPTFSNNAGRFRIPIFIYFPEIIKPTKTEKMIQQIDIFPSLMGLLKVEKPFLAFGRNVFDSSKDDYAINYFENYQWHSGKYVMLFDGEKPQGLFNFANDGLLKNNLSKKEPQRLGEMQLQAKGFLQQYQNRLIENRLTVE</sequence>
<dbReference type="PIRSF" id="PIRSF005091">
    <property type="entry name" value="Mmb_sulf_HI1246"/>
    <property type="match status" value="1"/>
</dbReference>
<dbReference type="InterPro" id="IPR012160">
    <property type="entry name" value="LtaS-like"/>
</dbReference>
<proteinExistence type="predicted"/>
<dbReference type="AlphaFoldDB" id="A0AAE3H7W9"/>
<feature type="transmembrane region" description="Helical" evidence="9">
    <location>
        <begin position="90"/>
        <end position="116"/>
    </location>
</feature>
<dbReference type="InterPro" id="IPR050448">
    <property type="entry name" value="OpgB/LTA_synthase_biosynth"/>
</dbReference>
<feature type="active site" evidence="6">
    <location>
        <position position="322"/>
    </location>
</feature>
<evidence type="ECO:0000256" key="7">
    <source>
        <dbReference type="PIRSR" id="PIRSR005091-2"/>
    </source>
</evidence>
<organism evidence="11 12">
    <name type="scientific">Lacihabitans soyangensis</name>
    <dbReference type="NCBI Taxonomy" id="869394"/>
    <lineage>
        <taxon>Bacteria</taxon>
        <taxon>Pseudomonadati</taxon>
        <taxon>Bacteroidota</taxon>
        <taxon>Cytophagia</taxon>
        <taxon>Cytophagales</taxon>
        <taxon>Leadbetterellaceae</taxon>
        <taxon>Lacihabitans</taxon>
    </lineage>
</organism>
<dbReference type="GO" id="GO:0046872">
    <property type="term" value="F:metal ion binding"/>
    <property type="evidence" value="ECO:0007669"/>
    <property type="project" value="UniProtKB-KW"/>
</dbReference>
<feature type="binding site" evidence="7">
    <location>
        <position position="437"/>
    </location>
    <ligand>
        <name>substrate</name>
    </ligand>
</feature>
<comment type="subcellular location">
    <subcellularLocation>
        <location evidence="1">Cell membrane</location>
        <topology evidence="1">Multi-pass membrane protein</topology>
    </subcellularLocation>
</comment>
<evidence type="ECO:0000256" key="5">
    <source>
        <dbReference type="ARBA" id="ARBA00023136"/>
    </source>
</evidence>
<evidence type="ECO:0000256" key="4">
    <source>
        <dbReference type="ARBA" id="ARBA00022989"/>
    </source>
</evidence>
<dbReference type="Gene3D" id="3.30.1120.80">
    <property type="match status" value="1"/>
</dbReference>
<dbReference type="PANTHER" id="PTHR47371">
    <property type="entry name" value="LIPOTEICHOIC ACID SYNTHASE"/>
    <property type="match status" value="1"/>
</dbReference>
<protein>
    <submittedName>
        <fullName evidence="11">LTA synthase family protein</fullName>
    </submittedName>
</protein>